<dbReference type="RefSeq" id="WP_047913565.1">
    <property type="nucleotide sequence ID" value="NZ_CP118101.1"/>
</dbReference>
<evidence type="ECO:0000313" key="1">
    <source>
        <dbReference type="EMBL" id="WDH81938.1"/>
    </source>
</evidence>
<proteinExistence type="predicted"/>
<accession>A0AAX3MY07</accession>
<evidence type="ECO:0000313" key="2">
    <source>
        <dbReference type="EMBL" id="WDI01667.1"/>
    </source>
</evidence>
<sequence length="75" mass="8681">MNSNKSRTLQKNIEFFTAALSQTVVSVWQEDSAGVYCEIARGHVEMFSNDKVRLRSEDGREHHYSRDTVIFQTEV</sequence>
<protein>
    <submittedName>
        <fullName evidence="1">Uncharacterized protein</fullName>
    </submittedName>
</protein>
<keyword evidence="4" id="KW-1185">Reference proteome</keyword>
<gene>
    <name evidence="1" type="ORF">PUW23_20950</name>
    <name evidence="2" type="ORF">PUW25_20840</name>
</gene>
<reference evidence="1 4" key="1">
    <citation type="submission" date="2023-02" db="EMBL/GenBank/DDBJ databases">
        <title>Pathogen: clinical or host-associated sample.</title>
        <authorList>
            <person name="Hergert J."/>
            <person name="Casey R."/>
            <person name="Wagner J."/>
            <person name="Young E.L."/>
            <person name="Oakeson K.F."/>
        </authorList>
    </citation>
    <scope>NUCLEOTIDE SEQUENCE</scope>
    <source>
        <strain evidence="2 4">2022CK-00829</strain>
        <strain evidence="1">2022CK-00830</strain>
    </source>
</reference>
<evidence type="ECO:0000313" key="3">
    <source>
        <dbReference type="Proteomes" id="UP001220962"/>
    </source>
</evidence>
<dbReference type="Proteomes" id="UP001221519">
    <property type="component" value="Chromosome"/>
</dbReference>
<organism evidence="1 3">
    <name type="scientific">Paenibacillus urinalis</name>
    <dbReference type="NCBI Taxonomy" id="521520"/>
    <lineage>
        <taxon>Bacteria</taxon>
        <taxon>Bacillati</taxon>
        <taxon>Bacillota</taxon>
        <taxon>Bacilli</taxon>
        <taxon>Bacillales</taxon>
        <taxon>Paenibacillaceae</taxon>
        <taxon>Paenibacillus</taxon>
    </lineage>
</organism>
<dbReference type="EMBL" id="CP118108">
    <property type="protein sequence ID" value="WDI01667.1"/>
    <property type="molecule type" value="Genomic_DNA"/>
</dbReference>
<dbReference type="Proteomes" id="UP001220962">
    <property type="component" value="Chromosome"/>
</dbReference>
<dbReference type="EMBL" id="CP118101">
    <property type="protein sequence ID" value="WDH81938.1"/>
    <property type="molecule type" value="Genomic_DNA"/>
</dbReference>
<name>A0AAX3MY07_9BACL</name>
<dbReference type="AlphaFoldDB" id="A0AAX3MY07"/>
<evidence type="ECO:0000313" key="4">
    <source>
        <dbReference type="Proteomes" id="UP001221519"/>
    </source>
</evidence>